<sequence>MIDKYKRFEHAYHSESTPKFASFIRMVLCCYLPVSPRECLRGNLARLAIFIQEYPGVTTKDNLDLIRKEYDFRYKSFNLSLTVIQPEMDSNTKIFGINTPT</sequence>
<gene>
    <name evidence="1" type="ORF">VCUG_00772</name>
</gene>
<evidence type="ECO:0000313" key="1">
    <source>
        <dbReference type="EMBL" id="ELA47690.1"/>
    </source>
</evidence>
<proteinExistence type="predicted"/>
<keyword evidence="2" id="KW-1185">Reference proteome</keyword>
<dbReference type="RefSeq" id="XP_008073795.1">
    <property type="nucleotide sequence ID" value="XM_008075604.1"/>
</dbReference>
<dbReference type="EMBL" id="GL877413">
    <property type="protein sequence ID" value="ELA47690.1"/>
    <property type="molecule type" value="Genomic_DNA"/>
</dbReference>
<organism evidence="1 2">
    <name type="scientific">Vavraia culicis (isolate floridensis)</name>
    <name type="common">Microsporidian parasite</name>
    <dbReference type="NCBI Taxonomy" id="948595"/>
    <lineage>
        <taxon>Eukaryota</taxon>
        <taxon>Fungi</taxon>
        <taxon>Fungi incertae sedis</taxon>
        <taxon>Microsporidia</taxon>
        <taxon>Pleistophoridae</taxon>
        <taxon>Vavraia</taxon>
    </lineage>
</organism>
<accession>L2GX58</accession>
<dbReference type="Proteomes" id="UP000011081">
    <property type="component" value="Unassembled WGS sequence"/>
</dbReference>
<name>L2GX58_VAVCU</name>
<protein>
    <submittedName>
        <fullName evidence="1">Uncharacterized protein</fullName>
    </submittedName>
</protein>
<dbReference type="GeneID" id="19878657"/>
<dbReference type="AlphaFoldDB" id="L2GX58"/>
<dbReference type="VEuPathDB" id="MicrosporidiaDB:VCUG_00772"/>
<dbReference type="HOGENOM" id="CLU_2293815_0_0_1"/>
<dbReference type="InParanoid" id="L2GX58"/>
<evidence type="ECO:0000313" key="2">
    <source>
        <dbReference type="Proteomes" id="UP000011081"/>
    </source>
</evidence>
<reference evidence="2" key="1">
    <citation type="submission" date="2011-03" db="EMBL/GenBank/DDBJ databases">
        <title>The genome sequence of Vavraia culicis strain floridensis.</title>
        <authorList>
            <consortium name="The Broad Institute Genome Sequencing Platform"/>
            <person name="Cuomo C."/>
            <person name="Becnel J."/>
            <person name="Sanscrainte N."/>
            <person name="Young S.K."/>
            <person name="Zeng Q."/>
            <person name="Gargeya S."/>
            <person name="Fitzgerald M."/>
            <person name="Haas B."/>
            <person name="Abouelleil A."/>
            <person name="Alvarado L."/>
            <person name="Arachchi H.M."/>
            <person name="Berlin A."/>
            <person name="Chapman S.B."/>
            <person name="Gearin G."/>
            <person name="Goldberg J."/>
            <person name="Griggs A."/>
            <person name="Gujja S."/>
            <person name="Hansen M."/>
            <person name="Heiman D."/>
            <person name="Howarth C."/>
            <person name="Larimer J."/>
            <person name="Lui A."/>
            <person name="MacDonald P.J.P."/>
            <person name="McCowen C."/>
            <person name="Montmayeur A."/>
            <person name="Murphy C."/>
            <person name="Neiman D."/>
            <person name="Pearson M."/>
            <person name="Priest M."/>
            <person name="Roberts A."/>
            <person name="Saif S."/>
            <person name="Shea T."/>
            <person name="Sisk P."/>
            <person name="Stolte C."/>
            <person name="Sykes S."/>
            <person name="Wortman J."/>
            <person name="Nusbaum C."/>
            <person name="Birren B."/>
        </authorList>
    </citation>
    <scope>NUCLEOTIDE SEQUENCE [LARGE SCALE GENOMIC DNA]</scope>
    <source>
        <strain evidence="2">floridensis</strain>
    </source>
</reference>